<evidence type="ECO:0000256" key="4">
    <source>
        <dbReference type="PIRNR" id="PIRNR002756"/>
    </source>
</evidence>
<comment type="similarity">
    <text evidence="1 4">Belongs to the PstS family.</text>
</comment>
<evidence type="ECO:0000256" key="2">
    <source>
        <dbReference type="ARBA" id="ARBA00022448"/>
    </source>
</evidence>
<keyword evidence="3 4" id="KW-0592">Phosphate transport</keyword>
<feature type="compositionally biased region" description="Basic and acidic residues" evidence="6">
    <location>
        <begin position="176"/>
        <end position="189"/>
    </location>
</feature>
<evidence type="ECO:0000313" key="9">
    <source>
        <dbReference type="EMBL" id="MBB4931558.1"/>
    </source>
</evidence>
<feature type="binding site" evidence="5">
    <location>
        <begin position="190"/>
        <end position="192"/>
    </location>
    <ligand>
        <name>phosphate</name>
        <dbReference type="ChEBI" id="CHEBI:43474"/>
    </ligand>
</feature>
<feature type="region of interest" description="Disordered" evidence="6">
    <location>
        <begin position="170"/>
        <end position="191"/>
    </location>
</feature>
<evidence type="ECO:0000313" key="10">
    <source>
        <dbReference type="Proteomes" id="UP000523007"/>
    </source>
</evidence>
<organism evidence="9 10">
    <name type="scientific">Lipingzhangella halophila</name>
    <dbReference type="NCBI Taxonomy" id="1783352"/>
    <lineage>
        <taxon>Bacteria</taxon>
        <taxon>Bacillati</taxon>
        <taxon>Actinomycetota</taxon>
        <taxon>Actinomycetes</taxon>
        <taxon>Streptosporangiales</taxon>
        <taxon>Nocardiopsidaceae</taxon>
        <taxon>Lipingzhangella</taxon>
    </lineage>
</organism>
<feature type="chain" id="PRO_5039138535" description="Phosphate-binding protein" evidence="7">
    <location>
        <begin position="30"/>
        <end position="370"/>
    </location>
</feature>
<dbReference type="Pfam" id="PF12849">
    <property type="entry name" value="PBP_like_2"/>
    <property type="match status" value="1"/>
</dbReference>
<dbReference type="PIRSF" id="PIRSF002756">
    <property type="entry name" value="PstS"/>
    <property type="match status" value="1"/>
</dbReference>
<dbReference type="PROSITE" id="PS51257">
    <property type="entry name" value="PROKAR_LIPOPROTEIN"/>
    <property type="match status" value="1"/>
</dbReference>
<dbReference type="NCBIfam" id="TIGR00975">
    <property type="entry name" value="3a0107s03"/>
    <property type="match status" value="1"/>
</dbReference>
<dbReference type="CDD" id="cd13565">
    <property type="entry name" value="PBP2_PstS"/>
    <property type="match status" value="1"/>
</dbReference>
<evidence type="ECO:0000259" key="8">
    <source>
        <dbReference type="Pfam" id="PF12849"/>
    </source>
</evidence>
<dbReference type="InterPro" id="IPR005673">
    <property type="entry name" value="ABC_phos-bd_PstS"/>
</dbReference>
<dbReference type="RefSeq" id="WP_184577887.1">
    <property type="nucleotide sequence ID" value="NZ_JACHJT010000001.1"/>
</dbReference>
<evidence type="ECO:0000256" key="1">
    <source>
        <dbReference type="ARBA" id="ARBA00008725"/>
    </source>
</evidence>
<sequence length="370" mass="39091">MLSALYRTPAAVALAAAVALSSACGSDNAVRGDSTIPVPEGLECFDGNISASGSSAQENAMQTWIAGYQRACEKGDIYYDAIGSGGGRNQFVDGAVDFAGSDAPLDSEEHRFAAERCNGSEAINLPAYVIPIAVVVNVAGVDSLNLRPETIARIFNGEITNWNDPAIAETNPDVDLPDRRITPVTRSDESGTTENFTAYLDAAAGDAWPHEPDGQWPTPPAEAAQGNSGVAEAVKGGDGMIGYVEASHAEAMSTVRVGVGDEFVEMTPEAAAEVVAASPEREENSEYDLALELDYRITDAATYPIVLITYEITCLEYDDPDTAERVKTFLNYLVSEEGQQAASDETGSAPLSDDLRGRVQESIDAVHGPK</sequence>
<dbReference type="GO" id="GO:0042301">
    <property type="term" value="F:phosphate ion binding"/>
    <property type="evidence" value="ECO:0007669"/>
    <property type="project" value="InterPro"/>
</dbReference>
<dbReference type="Gene3D" id="3.40.190.10">
    <property type="entry name" value="Periplasmic binding protein-like II"/>
    <property type="match status" value="2"/>
</dbReference>
<feature type="region of interest" description="Disordered" evidence="6">
    <location>
        <begin position="207"/>
        <end position="229"/>
    </location>
</feature>
<evidence type="ECO:0000256" key="7">
    <source>
        <dbReference type="SAM" id="SignalP"/>
    </source>
</evidence>
<feature type="domain" description="PBP" evidence="8">
    <location>
        <begin position="46"/>
        <end position="337"/>
    </location>
</feature>
<feature type="signal peptide" evidence="7">
    <location>
        <begin position="1"/>
        <end position="29"/>
    </location>
</feature>
<feature type="binding site" evidence="5">
    <location>
        <position position="102"/>
    </location>
    <ligand>
        <name>phosphate</name>
        <dbReference type="ChEBI" id="CHEBI:43474"/>
    </ligand>
</feature>
<dbReference type="PANTHER" id="PTHR42996">
    <property type="entry name" value="PHOSPHATE-BINDING PROTEIN PSTS"/>
    <property type="match status" value="1"/>
</dbReference>
<evidence type="ECO:0000256" key="3">
    <source>
        <dbReference type="ARBA" id="ARBA00022592"/>
    </source>
</evidence>
<evidence type="ECO:0000256" key="6">
    <source>
        <dbReference type="SAM" id="MobiDB-lite"/>
    </source>
</evidence>
<feature type="binding site" evidence="5">
    <location>
        <begin position="54"/>
        <end position="56"/>
    </location>
    <ligand>
        <name>phosphate</name>
        <dbReference type="ChEBI" id="CHEBI:43474"/>
    </ligand>
</feature>
<dbReference type="InterPro" id="IPR024370">
    <property type="entry name" value="PBP_domain"/>
</dbReference>
<proteinExistence type="inferred from homology"/>
<keyword evidence="10" id="KW-1185">Reference proteome</keyword>
<keyword evidence="7" id="KW-0732">Signal</keyword>
<dbReference type="SUPFAM" id="SSF53850">
    <property type="entry name" value="Periplasmic binding protein-like II"/>
    <property type="match status" value="1"/>
</dbReference>
<name>A0A7W7W2K8_9ACTN</name>
<feature type="compositionally biased region" description="Polar residues" evidence="6">
    <location>
        <begin position="337"/>
        <end position="346"/>
    </location>
</feature>
<dbReference type="AlphaFoldDB" id="A0A7W7W2K8"/>
<dbReference type="Proteomes" id="UP000523007">
    <property type="component" value="Unassembled WGS sequence"/>
</dbReference>
<dbReference type="InterPro" id="IPR050962">
    <property type="entry name" value="Phosphate-bind_PstS"/>
</dbReference>
<gene>
    <name evidence="9" type="ORF">F4561_002378</name>
</gene>
<dbReference type="EMBL" id="JACHJT010000001">
    <property type="protein sequence ID" value="MBB4931558.1"/>
    <property type="molecule type" value="Genomic_DNA"/>
</dbReference>
<feature type="region of interest" description="Disordered" evidence="6">
    <location>
        <begin position="337"/>
        <end position="370"/>
    </location>
</feature>
<reference evidence="9 10" key="1">
    <citation type="submission" date="2020-08" db="EMBL/GenBank/DDBJ databases">
        <title>Sequencing the genomes of 1000 actinobacteria strains.</title>
        <authorList>
            <person name="Klenk H.-P."/>
        </authorList>
    </citation>
    <scope>NUCLEOTIDE SEQUENCE [LARGE SCALE GENOMIC DNA]</scope>
    <source>
        <strain evidence="9 10">DSM 102030</strain>
    </source>
</reference>
<accession>A0A7W7W2K8</accession>
<dbReference type="PANTHER" id="PTHR42996:SF1">
    <property type="entry name" value="PHOSPHATE-BINDING PROTEIN PSTS"/>
    <property type="match status" value="1"/>
</dbReference>
<comment type="caution">
    <text evidence="9">The sequence shown here is derived from an EMBL/GenBank/DDBJ whole genome shotgun (WGS) entry which is preliminary data.</text>
</comment>
<dbReference type="GO" id="GO:0035435">
    <property type="term" value="P:phosphate ion transmembrane transport"/>
    <property type="evidence" value="ECO:0007669"/>
    <property type="project" value="InterPro"/>
</dbReference>
<keyword evidence="2 4" id="KW-0813">Transport</keyword>
<evidence type="ECO:0000256" key="5">
    <source>
        <dbReference type="PIRSR" id="PIRSR002756-1"/>
    </source>
</evidence>
<feature type="binding site" evidence="5">
    <location>
        <position position="84"/>
    </location>
    <ligand>
        <name>phosphate</name>
        <dbReference type="ChEBI" id="CHEBI:43474"/>
    </ligand>
</feature>
<dbReference type="GO" id="GO:0043190">
    <property type="term" value="C:ATP-binding cassette (ABC) transporter complex"/>
    <property type="evidence" value="ECO:0007669"/>
    <property type="project" value="InterPro"/>
</dbReference>
<protein>
    <recommendedName>
        <fullName evidence="4">Phosphate-binding protein</fullName>
    </recommendedName>
</protein>